<gene>
    <name evidence="2" type="ORF">NCI01_12380</name>
</gene>
<accession>A0ABT1KXW3</accession>
<keyword evidence="1" id="KW-0812">Transmembrane</keyword>
<keyword evidence="1" id="KW-0472">Membrane</keyword>
<proteinExistence type="predicted"/>
<reference evidence="2 3" key="1">
    <citation type="submission" date="2022-06" db="EMBL/GenBank/DDBJ databases">
        <authorList>
            <person name="So Y."/>
        </authorList>
    </citation>
    <scope>NUCLEOTIDE SEQUENCE [LARGE SCALE GENOMIC DNA]</scope>
    <source>
        <strain evidence="2 3">STR3</strain>
    </source>
</reference>
<feature type="transmembrane region" description="Helical" evidence="1">
    <location>
        <begin position="12"/>
        <end position="35"/>
    </location>
</feature>
<protein>
    <submittedName>
        <fullName evidence="2">Uncharacterized protein</fullName>
    </submittedName>
</protein>
<evidence type="ECO:0000313" key="2">
    <source>
        <dbReference type="EMBL" id="MCP3422595.1"/>
    </source>
</evidence>
<keyword evidence="3" id="KW-1185">Reference proteome</keyword>
<evidence type="ECO:0000256" key="1">
    <source>
        <dbReference type="SAM" id="Phobius"/>
    </source>
</evidence>
<comment type="caution">
    <text evidence="2">The sequence shown here is derived from an EMBL/GenBank/DDBJ whole genome shotgun (WGS) entry which is preliminary data.</text>
</comment>
<sequence>MLFLDLSATATYLSFVGAVLLVGLVTVLAAAPVVLRETRGDRKARRESIPTYYGRLHFAH</sequence>
<name>A0ABT1KXW3_9ACTN</name>
<dbReference type="Proteomes" id="UP001204524">
    <property type="component" value="Unassembled WGS sequence"/>
</dbReference>
<organism evidence="2 3">
    <name type="scientific">Nocardioides pinisoli</name>
    <dbReference type="NCBI Taxonomy" id="2950279"/>
    <lineage>
        <taxon>Bacteria</taxon>
        <taxon>Bacillati</taxon>
        <taxon>Actinomycetota</taxon>
        <taxon>Actinomycetes</taxon>
        <taxon>Propionibacteriales</taxon>
        <taxon>Nocardioidaceae</taxon>
        <taxon>Nocardioides</taxon>
    </lineage>
</organism>
<evidence type="ECO:0000313" key="3">
    <source>
        <dbReference type="Proteomes" id="UP001204524"/>
    </source>
</evidence>
<dbReference type="EMBL" id="JANARS010000005">
    <property type="protein sequence ID" value="MCP3422595.1"/>
    <property type="molecule type" value="Genomic_DNA"/>
</dbReference>
<dbReference type="RefSeq" id="WP_254181795.1">
    <property type="nucleotide sequence ID" value="NZ_JANARS010000005.1"/>
</dbReference>
<keyword evidence="1" id="KW-1133">Transmembrane helix</keyword>